<evidence type="ECO:0000256" key="1">
    <source>
        <dbReference type="SAM" id="MobiDB-lite"/>
    </source>
</evidence>
<accession>A0A0R3SY79</accession>
<evidence type="ECO:0000313" key="3">
    <source>
        <dbReference type="Proteomes" id="UP000274504"/>
    </source>
</evidence>
<reference evidence="4" key="1">
    <citation type="submission" date="2017-02" db="UniProtKB">
        <authorList>
            <consortium name="WormBaseParasite"/>
        </authorList>
    </citation>
    <scope>IDENTIFICATION</scope>
</reference>
<gene>
    <name evidence="2" type="ORF">HDID_LOCUS10722</name>
</gene>
<name>A0A0R3SY79_HYMDI</name>
<evidence type="ECO:0000313" key="4">
    <source>
        <dbReference type="WBParaSite" id="HDID_0001072401-mRNA-1"/>
    </source>
</evidence>
<dbReference type="Proteomes" id="UP000274504">
    <property type="component" value="Unassembled WGS sequence"/>
</dbReference>
<evidence type="ECO:0000313" key="2">
    <source>
        <dbReference type="EMBL" id="VDL63869.1"/>
    </source>
</evidence>
<organism evidence="4">
    <name type="scientific">Hymenolepis diminuta</name>
    <name type="common">Rat tapeworm</name>
    <dbReference type="NCBI Taxonomy" id="6216"/>
    <lineage>
        <taxon>Eukaryota</taxon>
        <taxon>Metazoa</taxon>
        <taxon>Spiralia</taxon>
        <taxon>Lophotrochozoa</taxon>
        <taxon>Platyhelminthes</taxon>
        <taxon>Cestoda</taxon>
        <taxon>Eucestoda</taxon>
        <taxon>Cyclophyllidea</taxon>
        <taxon>Hymenolepididae</taxon>
        <taxon>Hymenolepis</taxon>
    </lineage>
</organism>
<sequence length="84" mass="9046">MAKKAASKRRRTAAGGLSSPRKAPNLTRGDNEGDEGNTTLVASPRKTRNRPAKSTTRIRRAVFSSDEEDEDEAAPGGANLDDEY</sequence>
<dbReference type="EMBL" id="UYSG01011873">
    <property type="protein sequence ID" value="VDL63869.1"/>
    <property type="molecule type" value="Genomic_DNA"/>
</dbReference>
<dbReference type="WBParaSite" id="HDID_0001072401-mRNA-1">
    <property type="protein sequence ID" value="HDID_0001072401-mRNA-1"/>
    <property type="gene ID" value="HDID_0001072401"/>
</dbReference>
<dbReference type="AlphaFoldDB" id="A0A0R3SY79"/>
<proteinExistence type="predicted"/>
<protein>
    <submittedName>
        <fullName evidence="2 4">Uncharacterized protein</fullName>
    </submittedName>
</protein>
<reference evidence="2 3" key="2">
    <citation type="submission" date="2018-11" db="EMBL/GenBank/DDBJ databases">
        <authorList>
            <consortium name="Pathogen Informatics"/>
        </authorList>
    </citation>
    <scope>NUCLEOTIDE SEQUENCE [LARGE SCALE GENOMIC DNA]</scope>
</reference>
<feature type="compositionally biased region" description="Basic residues" evidence="1">
    <location>
        <begin position="45"/>
        <end position="60"/>
    </location>
</feature>
<feature type="compositionally biased region" description="Basic residues" evidence="1">
    <location>
        <begin position="1"/>
        <end position="12"/>
    </location>
</feature>
<feature type="region of interest" description="Disordered" evidence="1">
    <location>
        <begin position="1"/>
        <end position="84"/>
    </location>
</feature>